<dbReference type="Proteomes" id="UP000541426">
    <property type="component" value="Unassembled WGS sequence"/>
</dbReference>
<comment type="caution">
    <text evidence="1">The sequence shown here is derived from an EMBL/GenBank/DDBJ whole genome shotgun (WGS) entry which is preliminary data.</text>
</comment>
<reference evidence="1 2" key="1">
    <citation type="submission" date="2020-08" db="EMBL/GenBank/DDBJ databases">
        <title>Genomic Encyclopedia of Type Strains, Phase IV (KMG-IV): sequencing the most valuable type-strain genomes for metagenomic binning, comparative biology and taxonomic classification.</title>
        <authorList>
            <person name="Goeker M."/>
        </authorList>
    </citation>
    <scope>NUCLEOTIDE SEQUENCE [LARGE SCALE GENOMIC DNA]</scope>
    <source>
        <strain evidence="1 2">DSM 102235</strain>
    </source>
</reference>
<sequence length="168" mass="17580">MLGYITAEGRGAGDVLLADIADTLRAQGLSLAGAVQVNRDTDPARKCDMDLHILSGKDVIRISQNLGTLSSGCRLDPAGLEQAVGLVTAALDHAPSLLIVNKYGKQEIDGRGFRPVIGEALMRDIPVLLSVNAGNEAAFLDFAGELAQQVPATRDGILSWVSTQAMAA</sequence>
<dbReference type="RefSeq" id="WP_183968579.1">
    <property type="nucleotide sequence ID" value="NZ_BAABBZ010000011.1"/>
</dbReference>
<organism evidence="1 2">
    <name type="scientific">Sagittula marina</name>
    <dbReference type="NCBI Taxonomy" id="943940"/>
    <lineage>
        <taxon>Bacteria</taxon>
        <taxon>Pseudomonadati</taxon>
        <taxon>Pseudomonadota</taxon>
        <taxon>Alphaproteobacteria</taxon>
        <taxon>Rhodobacterales</taxon>
        <taxon>Roseobacteraceae</taxon>
        <taxon>Sagittula</taxon>
    </lineage>
</organism>
<gene>
    <name evidence="1" type="ORF">GGQ68_003793</name>
</gene>
<accession>A0A7W6DTI4</accession>
<keyword evidence="2" id="KW-1185">Reference proteome</keyword>
<evidence type="ECO:0008006" key="3">
    <source>
        <dbReference type="Google" id="ProtNLM"/>
    </source>
</evidence>
<dbReference type="EMBL" id="JACIEJ010000010">
    <property type="protein sequence ID" value="MBB3987446.1"/>
    <property type="molecule type" value="Genomic_DNA"/>
</dbReference>
<name>A0A7W6DTI4_9RHOB</name>
<dbReference type="AlphaFoldDB" id="A0A7W6DTI4"/>
<dbReference type="InterPro" id="IPR018912">
    <property type="entry name" value="DUF2478"/>
</dbReference>
<evidence type="ECO:0000313" key="1">
    <source>
        <dbReference type="EMBL" id="MBB3987446.1"/>
    </source>
</evidence>
<protein>
    <recommendedName>
        <fullName evidence="3">3-dehydroquinate dehydratase</fullName>
    </recommendedName>
</protein>
<proteinExistence type="predicted"/>
<evidence type="ECO:0000313" key="2">
    <source>
        <dbReference type="Proteomes" id="UP000541426"/>
    </source>
</evidence>
<dbReference type="Pfam" id="PF10649">
    <property type="entry name" value="DUF2478"/>
    <property type="match status" value="1"/>
</dbReference>